<evidence type="ECO:0000256" key="1">
    <source>
        <dbReference type="SAM" id="Coils"/>
    </source>
</evidence>
<keyword evidence="3" id="KW-1185">Reference proteome</keyword>
<sequence>MTNTQMDTRLTNTRMTDTLMTNTPSFNAPNLVQTFEYFSEIRQFQVEGNQFIQEKLNIISEERKNFQDFAEQSITHSLVMRNHASDLITFAECCEDDSISDIELLDLLRACLDQAKLNKEKSVSLKDQLVRIKTRLGIVVKEIVEQNDNIMEEQENLSKKISQANKVKEGAISVSKRSVMAAGLGTFAAVAAAPFTGGASLIAEILVALGAATVVGSAATATVSTTVAGVSSFRSTVLNSNYKLNNTLPEMKNCLGNIDMTISQYESYWESQIVEIDDIINKLKRNKDGRRMVKTIARTISDKAITIHRDSNDYSVVMRDAVNADRFGRNLRN</sequence>
<proteinExistence type="predicted"/>
<evidence type="ECO:0000313" key="2">
    <source>
        <dbReference type="EMBL" id="CAG8631916.1"/>
    </source>
</evidence>
<feature type="coiled-coil region" evidence="1">
    <location>
        <begin position="140"/>
        <end position="167"/>
    </location>
</feature>
<organism evidence="2 3">
    <name type="scientific">Funneliformis caledonium</name>
    <dbReference type="NCBI Taxonomy" id="1117310"/>
    <lineage>
        <taxon>Eukaryota</taxon>
        <taxon>Fungi</taxon>
        <taxon>Fungi incertae sedis</taxon>
        <taxon>Mucoromycota</taxon>
        <taxon>Glomeromycotina</taxon>
        <taxon>Glomeromycetes</taxon>
        <taxon>Glomerales</taxon>
        <taxon>Glomeraceae</taxon>
        <taxon>Funneliformis</taxon>
    </lineage>
</organism>
<reference evidence="2" key="1">
    <citation type="submission" date="2021-06" db="EMBL/GenBank/DDBJ databases">
        <authorList>
            <person name="Kallberg Y."/>
            <person name="Tangrot J."/>
            <person name="Rosling A."/>
        </authorList>
    </citation>
    <scope>NUCLEOTIDE SEQUENCE</scope>
    <source>
        <strain evidence="2">UK204</strain>
    </source>
</reference>
<dbReference type="OrthoDB" id="2442185at2759"/>
<dbReference type="AlphaFoldDB" id="A0A9N9D8L9"/>
<accession>A0A9N9D8L9</accession>
<comment type="caution">
    <text evidence="2">The sequence shown here is derived from an EMBL/GenBank/DDBJ whole genome shotgun (WGS) entry which is preliminary data.</text>
</comment>
<name>A0A9N9D8L9_9GLOM</name>
<dbReference type="EMBL" id="CAJVPQ010003579">
    <property type="protein sequence ID" value="CAG8631916.1"/>
    <property type="molecule type" value="Genomic_DNA"/>
</dbReference>
<keyword evidence="1" id="KW-0175">Coiled coil</keyword>
<protein>
    <submittedName>
        <fullName evidence="2">4877_t:CDS:1</fullName>
    </submittedName>
</protein>
<gene>
    <name evidence="2" type="ORF">FCALED_LOCUS10111</name>
</gene>
<dbReference type="Proteomes" id="UP000789570">
    <property type="component" value="Unassembled WGS sequence"/>
</dbReference>
<evidence type="ECO:0000313" key="3">
    <source>
        <dbReference type="Proteomes" id="UP000789570"/>
    </source>
</evidence>